<dbReference type="InterPro" id="IPR002213">
    <property type="entry name" value="UDP_glucos_trans"/>
</dbReference>
<keyword evidence="2" id="KW-0808">Transferase</keyword>
<dbReference type="Pfam" id="PF00201">
    <property type="entry name" value="UDPGT"/>
    <property type="match status" value="1"/>
</dbReference>
<evidence type="ECO:0000256" key="1">
    <source>
        <dbReference type="ARBA" id="ARBA00022676"/>
    </source>
</evidence>
<dbReference type="GO" id="GO:0008194">
    <property type="term" value="F:UDP-glycosyltransferase activity"/>
    <property type="evidence" value="ECO:0007669"/>
    <property type="project" value="InterPro"/>
</dbReference>
<sequence length="339" mass="37572">MAEAWENYGFGPRLHSAGSGIWGVFESFKHLPPCVLPWSGREYEEIYHSCVTIIKKVEAHAIVVEPLACQAIDVCHSLGLKFVTLSPNSPRDIAASIQPFGSIFRYPALSSGISYPVPWYHIPKNLLLTCALIFVVASSEKLRELDRYRQKLGLTDTNPVFAPYKPQGHYLCPATPKTEFPCIIPENLTLCGPILPPASPLEGDRELVAWLGHAPTILVNLGTHVNMDEMGVRQLAMALRILLDRERKVQVIWKLRAQKECKASLRDILGDDMDGGRVKVVDWLDIEPLALLRHDNLVCVVNHGGANSFFEAIHAGVPQIILPRGMTAMTMQRGLNGSV</sequence>
<dbReference type="EMBL" id="JAUEPU010000016">
    <property type="protein sequence ID" value="KAK0495902.1"/>
    <property type="molecule type" value="Genomic_DNA"/>
</dbReference>
<dbReference type="Proteomes" id="UP001175228">
    <property type="component" value="Unassembled WGS sequence"/>
</dbReference>
<dbReference type="AlphaFoldDB" id="A0AA39Q443"/>
<evidence type="ECO:0000256" key="2">
    <source>
        <dbReference type="ARBA" id="ARBA00022679"/>
    </source>
</evidence>
<dbReference type="CDD" id="cd03784">
    <property type="entry name" value="GT1_Gtf-like"/>
    <property type="match status" value="1"/>
</dbReference>
<comment type="caution">
    <text evidence="3">The sequence shown here is derived from an EMBL/GenBank/DDBJ whole genome shotgun (WGS) entry which is preliminary data.</text>
</comment>
<proteinExistence type="predicted"/>
<protein>
    <recommendedName>
        <fullName evidence="5">UDP-Glycosyltransferase/glycogen phosphorylase</fullName>
    </recommendedName>
</protein>
<dbReference type="Gene3D" id="3.40.50.2000">
    <property type="entry name" value="Glycogen Phosphorylase B"/>
    <property type="match status" value="1"/>
</dbReference>
<dbReference type="PANTHER" id="PTHR48043">
    <property type="entry name" value="EG:EG0003.4 PROTEIN-RELATED"/>
    <property type="match status" value="1"/>
</dbReference>
<evidence type="ECO:0000313" key="4">
    <source>
        <dbReference type="Proteomes" id="UP001175228"/>
    </source>
</evidence>
<name>A0AA39Q443_9AGAR</name>
<dbReference type="PANTHER" id="PTHR48043:SF145">
    <property type="entry name" value="FI06409P-RELATED"/>
    <property type="match status" value="1"/>
</dbReference>
<evidence type="ECO:0000313" key="3">
    <source>
        <dbReference type="EMBL" id="KAK0495902.1"/>
    </source>
</evidence>
<dbReference type="InterPro" id="IPR050271">
    <property type="entry name" value="UDP-glycosyltransferase"/>
</dbReference>
<gene>
    <name evidence="3" type="ORF">EDD18DRAFT_1167826</name>
</gene>
<keyword evidence="4" id="KW-1185">Reference proteome</keyword>
<evidence type="ECO:0008006" key="5">
    <source>
        <dbReference type="Google" id="ProtNLM"/>
    </source>
</evidence>
<accession>A0AA39Q443</accession>
<reference evidence="3" key="1">
    <citation type="submission" date="2023-06" db="EMBL/GenBank/DDBJ databases">
        <authorList>
            <consortium name="Lawrence Berkeley National Laboratory"/>
            <person name="Ahrendt S."/>
            <person name="Sahu N."/>
            <person name="Indic B."/>
            <person name="Wong-Bajracharya J."/>
            <person name="Merenyi Z."/>
            <person name="Ke H.-M."/>
            <person name="Monk M."/>
            <person name="Kocsube S."/>
            <person name="Drula E."/>
            <person name="Lipzen A."/>
            <person name="Balint B."/>
            <person name="Henrissat B."/>
            <person name="Andreopoulos B."/>
            <person name="Martin F.M."/>
            <person name="Harder C.B."/>
            <person name="Rigling D."/>
            <person name="Ford K.L."/>
            <person name="Foster G.D."/>
            <person name="Pangilinan J."/>
            <person name="Papanicolaou A."/>
            <person name="Barry K."/>
            <person name="LaButti K."/>
            <person name="Viragh M."/>
            <person name="Koriabine M."/>
            <person name="Yan M."/>
            <person name="Riley R."/>
            <person name="Champramary S."/>
            <person name="Plett K.L."/>
            <person name="Tsai I.J."/>
            <person name="Slot J."/>
            <person name="Sipos G."/>
            <person name="Plett J."/>
            <person name="Nagy L.G."/>
            <person name="Grigoriev I.V."/>
        </authorList>
    </citation>
    <scope>NUCLEOTIDE SEQUENCE</scope>
    <source>
        <strain evidence="3">HWK02</strain>
    </source>
</reference>
<keyword evidence="1" id="KW-0328">Glycosyltransferase</keyword>
<dbReference type="SUPFAM" id="SSF53756">
    <property type="entry name" value="UDP-Glycosyltransferase/glycogen phosphorylase"/>
    <property type="match status" value="1"/>
</dbReference>
<organism evidence="3 4">
    <name type="scientific">Armillaria luteobubalina</name>
    <dbReference type="NCBI Taxonomy" id="153913"/>
    <lineage>
        <taxon>Eukaryota</taxon>
        <taxon>Fungi</taxon>
        <taxon>Dikarya</taxon>
        <taxon>Basidiomycota</taxon>
        <taxon>Agaricomycotina</taxon>
        <taxon>Agaricomycetes</taxon>
        <taxon>Agaricomycetidae</taxon>
        <taxon>Agaricales</taxon>
        <taxon>Marasmiineae</taxon>
        <taxon>Physalacriaceae</taxon>
        <taxon>Armillaria</taxon>
    </lineage>
</organism>